<reference evidence="2 3" key="1">
    <citation type="submission" date="2020-06" db="EMBL/GenBank/DDBJ databases">
        <title>Genome mining for natural products.</title>
        <authorList>
            <person name="Zhang B."/>
            <person name="Shi J."/>
            <person name="Ge H."/>
        </authorList>
    </citation>
    <scope>NUCLEOTIDE SEQUENCE [LARGE SCALE GENOMIC DNA]</scope>
    <source>
        <strain evidence="2 3">NA06532</strain>
    </source>
</reference>
<accession>A0A7H8MGS0</accession>
<dbReference type="GeneID" id="87630316"/>
<feature type="region of interest" description="Disordered" evidence="1">
    <location>
        <begin position="1"/>
        <end position="32"/>
    </location>
</feature>
<evidence type="ECO:0000313" key="2">
    <source>
        <dbReference type="EMBL" id="QKW41749.1"/>
    </source>
</evidence>
<gene>
    <name evidence="2" type="ORF">HUT09_03800</name>
</gene>
<name>A0A7H8MGS0_STRMI</name>
<dbReference type="Proteomes" id="UP000509345">
    <property type="component" value="Chromosome"/>
</dbReference>
<protein>
    <submittedName>
        <fullName evidence="2">Uncharacterized protein</fullName>
    </submittedName>
</protein>
<dbReference type="AlphaFoldDB" id="A0A7H8MGS0"/>
<dbReference type="Pfam" id="PF21848">
    <property type="entry name" value="DUF6907"/>
    <property type="match status" value="1"/>
</dbReference>
<dbReference type="RefSeq" id="WP_176143219.1">
    <property type="nucleotide sequence ID" value="NZ_CP054926.1"/>
</dbReference>
<sequence>MRNTASTTSIPATFKPSGGIVTQPTAEAPQPATAPADILKRLTLGDVPTIPVAELLTGLGVTVIEVEPGELSSEGVAGYFRGRVGDAEIHVERDLPQADREPVIRELLSRISPVEQTHVVRNIEEPPPASPTSTEDLWATWQSMTVGETAHMPLDKLLTLLGVTVEEVEPKALQIGVHARFTGQIGDGEIWLSRSLPQAEREPIVRDFLNTITPEPATRTRGPVTARPVRQVTVQVDCYDWCTEAHHEHRGPIEDIIHASSYADLTLTGAANSDDDVLLLHARIGVDPFSALEAERKPHIVIDDDQGMHILPLMEAIEFADELAEFAAEIRRQAAKAAGQ</sequence>
<dbReference type="InterPro" id="IPR054202">
    <property type="entry name" value="DUF6907"/>
</dbReference>
<feature type="compositionally biased region" description="Low complexity" evidence="1">
    <location>
        <begin position="22"/>
        <end position="32"/>
    </location>
</feature>
<feature type="compositionally biased region" description="Polar residues" evidence="1">
    <location>
        <begin position="1"/>
        <end position="11"/>
    </location>
</feature>
<dbReference type="EMBL" id="CP054926">
    <property type="protein sequence ID" value="QKW41749.1"/>
    <property type="molecule type" value="Genomic_DNA"/>
</dbReference>
<evidence type="ECO:0000256" key="1">
    <source>
        <dbReference type="SAM" id="MobiDB-lite"/>
    </source>
</evidence>
<proteinExistence type="predicted"/>
<organism evidence="2 3">
    <name type="scientific">Streptomyces microflavus</name>
    <name type="common">Streptomyces lipmanii</name>
    <dbReference type="NCBI Taxonomy" id="1919"/>
    <lineage>
        <taxon>Bacteria</taxon>
        <taxon>Bacillati</taxon>
        <taxon>Actinomycetota</taxon>
        <taxon>Actinomycetes</taxon>
        <taxon>Kitasatosporales</taxon>
        <taxon>Streptomycetaceae</taxon>
        <taxon>Streptomyces</taxon>
    </lineage>
</organism>
<evidence type="ECO:0000313" key="3">
    <source>
        <dbReference type="Proteomes" id="UP000509345"/>
    </source>
</evidence>